<evidence type="ECO:0000313" key="2">
    <source>
        <dbReference type="Proteomes" id="UP000070168"/>
    </source>
</evidence>
<dbReference type="Gene3D" id="2.120.10.70">
    <property type="entry name" value="Fucose-specific lectin"/>
    <property type="match status" value="1"/>
</dbReference>
<dbReference type="Proteomes" id="UP000070168">
    <property type="component" value="Unassembled WGS sequence"/>
</dbReference>
<comment type="caution">
    <text evidence="1">The sequence shown here is derived from an EMBL/GenBank/DDBJ whole genome shotgun (WGS) entry which is preliminary data.</text>
</comment>
<accession>A0A135LJY3</accession>
<dbReference type="SUPFAM" id="SSF89372">
    <property type="entry name" value="Fucose-specific lectin"/>
    <property type="match status" value="1"/>
</dbReference>
<evidence type="ECO:0000313" key="1">
    <source>
        <dbReference type="EMBL" id="KXG49285.1"/>
    </source>
</evidence>
<organism evidence="1 2">
    <name type="scientific">Penicillium patulum</name>
    <name type="common">Penicillium griseofulvum</name>
    <dbReference type="NCBI Taxonomy" id="5078"/>
    <lineage>
        <taxon>Eukaryota</taxon>
        <taxon>Fungi</taxon>
        <taxon>Dikarya</taxon>
        <taxon>Ascomycota</taxon>
        <taxon>Pezizomycotina</taxon>
        <taxon>Eurotiomycetes</taxon>
        <taxon>Eurotiomycetidae</taxon>
        <taxon>Eurotiales</taxon>
        <taxon>Aspergillaceae</taxon>
        <taxon>Penicillium</taxon>
    </lineage>
</organism>
<dbReference type="OMA" id="NGSQWAY"/>
<keyword evidence="2" id="KW-1185">Reference proteome</keyword>
<reference evidence="1 2" key="1">
    <citation type="journal article" date="2016" name="BMC Genomics">
        <title>Genome sequencing and secondary metabolism of the postharvest pathogen Penicillium griseofulvum.</title>
        <authorList>
            <person name="Banani H."/>
            <person name="Marcet-Houben M."/>
            <person name="Ballester A.R."/>
            <person name="Abbruscato P."/>
            <person name="Gonzalez-Candelas L."/>
            <person name="Gabaldon T."/>
            <person name="Spadaro D."/>
        </authorList>
    </citation>
    <scope>NUCLEOTIDE SEQUENCE [LARGE SCALE GENOMIC DNA]</scope>
    <source>
        <strain evidence="1 2">PG3</strain>
    </source>
</reference>
<dbReference type="RefSeq" id="XP_040647821.1">
    <property type="nucleotide sequence ID" value="XM_040790868.1"/>
</dbReference>
<dbReference type="GeneID" id="63706168"/>
<sequence>MAALTSSDYAAVSDGTKIYLYYQNGASQILEVTSSDGSSWTESPNPVADKLNPAGSPITAYYVANDGAEGNKPSIHLFFIDASGILHEKVKSLPHGTSWKDKEFASQIEKSPATTSRLSSGICHDGPKPAHQWLFFEEFNTATGVTEISELRCGDDSGFQWRYRKGLSEGAATALPGTQLATNLTDTTTHLFFQRHDGEIFEYLGSYDKWHSQKPILKSGEVEISTPLAAISSKATDKPYLFYVTKTSPYEVMAYTDGTKTKVGLYVPGTKLGAVSFGGKIYLFQKPLDHPASVWTRVYDGNSWKLGSKVVE</sequence>
<dbReference type="OrthoDB" id="4345162at2759"/>
<dbReference type="AlphaFoldDB" id="A0A135LJY3"/>
<proteinExistence type="predicted"/>
<evidence type="ECO:0008006" key="3">
    <source>
        <dbReference type="Google" id="ProtNLM"/>
    </source>
</evidence>
<protein>
    <recommendedName>
        <fullName evidence="3">Fucose-specific lectin</fullName>
    </recommendedName>
</protein>
<dbReference type="EMBL" id="LHQR01000065">
    <property type="protein sequence ID" value="KXG49285.1"/>
    <property type="molecule type" value="Genomic_DNA"/>
</dbReference>
<name>A0A135LJY3_PENPA</name>
<gene>
    <name evidence="1" type="ORF">PGRI_031550</name>
</gene>